<feature type="coiled-coil region" evidence="1">
    <location>
        <begin position="82"/>
        <end position="278"/>
    </location>
</feature>
<sequence length="557" mass="60824">MLLLLLLAPALLPPRAALPPHALACGPARSARAPFAFAPRGGRGGVRMAEWMPPDLPPRGSPGHKRARLRFLLRRTFQPRKVAAERRAYEKEVEERERAERRAATIKAFEEEQARQKAAAEAAEAERVAAEKIAAEAAAIAAEERRLAAILAQEKKEAEKAAKLKAEEEARAKARAKLEALKAAANKMAAEEQAAAEKAAKERELAERAAAEKAAAEEAAAKLEAEKLAAAIEAAKTPEERAAEAAKKAAEEEKAKERAAAEELLKKLATEAAASEREAAKDLRVTELRAAPPAAPAAPYVRVKPATPESTLKLIAELTADSEQPRLLSFADVDAQRATALKESLAELEASFTQPTVQELREQLLGFWRMKITSSAGHAASGLSGCASQARRTVLGTFQCFKEQDDSGLPTMQTVEVISDSKVGRSAIAALKGDFYVGKLAGSGLVGVVEEYTKLELDNIRQNEELDAFRWTCVYLDDELRVCRVEKTEETEEALYVFQKEESQAAQNEIARLMELPVDLVEGVDEEEEEEEDDRPLWQRRLDAERDDGDGRTSEIP</sequence>
<feature type="compositionally biased region" description="Basic and acidic residues" evidence="2">
    <location>
        <begin position="535"/>
        <end position="557"/>
    </location>
</feature>
<dbReference type="PANTHER" id="PTHR10699">
    <property type="entry name" value="NEUROMODULIN"/>
    <property type="match status" value="1"/>
</dbReference>
<gene>
    <name evidence="4" type="ORF">AB1Y20_021516</name>
</gene>
<feature type="signal peptide" evidence="3">
    <location>
        <begin position="1"/>
        <end position="17"/>
    </location>
</feature>
<comment type="caution">
    <text evidence="4">The sequence shown here is derived from an EMBL/GenBank/DDBJ whole genome shotgun (WGS) entry which is preliminary data.</text>
</comment>
<reference evidence="4 5" key="1">
    <citation type="journal article" date="2024" name="Science">
        <title>Giant polyketide synthase enzymes in the biosynthesis of giant marine polyether toxins.</title>
        <authorList>
            <person name="Fallon T.R."/>
            <person name="Shende V.V."/>
            <person name="Wierzbicki I.H."/>
            <person name="Pendleton A.L."/>
            <person name="Watervoot N.F."/>
            <person name="Auber R.P."/>
            <person name="Gonzalez D.J."/>
            <person name="Wisecaver J.H."/>
            <person name="Moore B.S."/>
        </authorList>
    </citation>
    <scope>NUCLEOTIDE SEQUENCE [LARGE SCALE GENOMIC DNA]</scope>
    <source>
        <strain evidence="4 5">12B1</strain>
    </source>
</reference>
<dbReference type="Proteomes" id="UP001515480">
    <property type="component" value="Unassembled WGS sequence"/>
</dbReference>
<accession>A0AB34JIG7</accession>
<name>A0AB34JIG7_PRYPA</name>
<dbReference type="EMBL" id="JBGBPQ010000007">
    <property type="protein sequence ID" value="KAL1521865.1"/>
    <property type="molecule type" value="Genomic_DNA"/>
</dbReference>
<evidence type="ECO:0000256" key="3">
    <source>
        <dbReference type="SAM" id="SignalP"/>
    </source>
</evidence>
<feature type="compositionally biased region" description="Acidic residues" evidence="2">
    <location>
        <begin position="522"/>
        <end position="534"/>
    </location>
</feature>
<dbReference type="GO" id="GO:0005516">
    <property type="term" value="F:calmodulin binding"/>
    <property type="evidence" value="ECO:0007669"/>
    <property type="project" value="TreeGrafter"/>
</dbReference>
<evidence type="ECO:0000256" key="1">
    <source>
        <dbReference type="SAM" id="Coils"/>
    </source>
</evidence>
<keyword evidence="1" id="KW-0175">Coiled coil</keyword>
<dbReference type="PANTHER" id="PTHR10699:SF11">
    <property type="entry name" value="IGLOO, ISOFORM A"/>
    <property type="match status" value="1"/>
</dbReference>
<protein>
    <recommendedName>
        <fullName evidence="6">Plastid lipid-associated protein/fibrillin conserved domain-containing protein</fullName>
    </recommendedName>
</protein>
<feature type="chain" id="PRO_5044194215" description="Plastid lipid-associated protein/fibrillin conserved domain-containing protein" evidence="3">
    <location>
        <begin position="18"/>
        <end position="557"/>
    </location>
</feature>
<feature type="region of interest" description="Disordered" evidence="2">
    <location>
        <begin position="521"/>
        <end position="557"/>
    </location>
</feature>
<dbReference type="AlphaFoldDB" id="A0AB34JIG7"/>
<proteinExistence type="predicted"/>
<keyword evidence="3" id="KW-0732">Signal</keyword>
<evidence type="ECO:0008006" key="6">
    <source>
        <dbReference type="Google" id="ProtNLM"/>
    </source>
</evidence>
<keyword evidence="5" id="KW-1185">Reference proteome</keyword>
<evidence type="ECO:0000256" key="2">
    <source>
        <dbReference type="SAM" id="MobiDB-lite"/>
    </source>
</evidence>
<evidence type="ECO:0000313" key="5">
    <source>
        <dbReference type="Proteomes" id="UP001515480"/>
    </source>
</evidence>
<evidence type="ECO:0000313" key="4">
    <source>
        <dbReference type="EMBL" id="KAL1521865.1"/>
    </source>
</evidence>
<organism evidence="4 5">
    <name type="scientific">Prymnesium parvum</name>
    <name type="common">Toxic golden alga</name>
    <dbReference type="NCBI Taxonomy" id="97485"/>
    <lineage>
        <taxon>Eukaryota</taxon>
        <taxon>Haptista</taxon>
        <taxon>Haptophyta</taxon>
        <taxon>Prymnesiophyceae</taxon>
        <taxon>Prymnesiales</taxon>
        <taxon>Prymnesiaceae</taxon>
        <taxon>Prymnesium</taxon>
    </lineage>
</organism>